<feature type="compositionally biased region" description="Basic residues" evidence="1">
    <location>
        <begin position="148"/>
        <end position="159"/>
    </location>
</feature>
<dbReference type="Proteomes" id="UP000717328">
    <property type="component" value="Unassembled WGS sequence"/>
</dbReference>
<proteinExistence type="predicted"/>
<protein>
    <submittedName>
        <fullName evidence="3">Uncharacterized protein</fullName>
    </submittedName>
</protein>
<comment type="caution">
    <text evidence="3">The sequence shown here is derived from an EMBL/GenBank/DDBJ whole genome shotgun (WGS) entry which is preliminary data.</text>
</comment>
<reference evidence="3" key="1">
    <citation type="submission" date="2021-02" db="EMBL/GenBank/DDBJ databases">
        <authorList>
            <person name="Nieuwenhuis M."/>
            <person name="Van De Peppel L.J.J."/>
        </authorList>
    </citation>
    <scope>NUCLEOTIDE SEQUENCE</scope>
    <source>
        <strain evidence="3">D49</strain>
    </source>
</reference>
<feature type="region of interest" description="Disordered" evidence="1">
    <location>
        <begin position="146"/>
        <end position="182"/>
    </location>
</feature>
<sequence>MTALFTPRTSRTWPSSLDLVVHAPTPTELDPNGIIIDYRRLVLWKILVAGCVVGGFFLAALILCLRTVLRENRKRRRALEYPAPAYVNAATPHADHTTHQFRLHPFWHHTHPHLHQEPIPLEDMSRNQHVTMDGEDTGMMHPAYQRASWKKKKGPKARSSRLFSGANVSSSAMGPPPPAHVK</sequence>
<gene>
    <name evidence="3" type="ORF">H0H81_008784</name>
</gene>
<feature type="transmembrane region" description="Helical" evidence="2">
    <location>
        <begin position="46"/>
        <end position="69"/>
    </location>
</feature>
<reference evidence="3" key="2">
    <citation type="submission" date="2021-10" db="EMBL/GenBank/DDBJ databases">
        <title>Phylogenomics reveals ancestral predisposition of the termite-cultivated fungus Termitomyces towards a domesticated lifestyle.</title>
        <authorList>
            <person name="Auxier B."/>
            <person name="Grum-Grzhimaylo A."/>
            <person name="Cardenas M.E."/>
            <person name="Lodge J.D."/>
            <person name="Laessoe T."/>
            <person name="Pedersen O."/>
            <person name="Smith M.E."/>
            <person name="Kuyper T.W."/>
            <person name="Franco-Molano E.A."/>
            <person name="Baroni T.J."/>
            <person name="Aanen D.K."/>
        </authorList>
    </citation>
    <scope>NUCLEOTIDE SEQUENCE</scope>
    <source>
        <strain evidence="3">D49</strain>
    </source>
</reference>
<keyword evidence="2" id="KW-0472">Membrane</keyword>
<keyword evidence="4" id="KW-1185">Reference proteome</keyword>
<keyword evidence="2" id="KW-1133">Transmembrane helix</keyword>
<dbReference type="AlphaFoldDB" id="A0A9P7FW64"/>
<accession>A0A9P7FW64</accession>
<evidence type="ECO:0000256" key="2">
    <source>
        <dbReference type="SAM" id="Phobius"/>
    </source>
</evidence>
<keyword evidence="2" id="KW-0812">Transmembrane</keyword>
<evidence type="ECO:0000313" key="4">
    <source>
        <dbReference type="Proteomes" id="UP000717328"/>
    </source>
</evidence>
<dbReference type="EMBL" id="JABCKI010005963">
    <property type="protein sequence ID" value="KAG5636202.1"/>
    <property type="molecule type" value="Genomic_DNA"/>
</dbReference>
<organism evidence="3 4">
    <name type="scientific">Sphagnurus paluster</name>
    <dbReference type="NCBI Taxonomy" id="117069"/>
    <lineage>
        <taxon>Eukaryota</taxon>
        <taxon>Fungi</taxon>
        <taxon>Dikarya</taxon>
        <taxon>Basidiomycota</taxon>
        <taxon>Agaricomycotina</taxon>
        <taxon>Agaricomycetes</taxon>
        <taxon>Agaricomycetidae</taxon>
        <taxon>Agaricales</taxon>
        <taxon>Tricholomatineae</taxon>
        <taxon>Lyophyllaceae</taxon>
        <taxon>Sphagnurus</taxon>
    </lineage>
</organism>
<evidence type="ECO:0000256" key="1">
    <source>
        <dbReference type="SAM" id="MobiDB-lite"/>
    </source>
</evidence>
<name>A0A9P7FW64_9AGAR</name>
<evidence type="ECO:0000313" key="3">
    <source>
        <dbReference type="EMBL" id="KAG5636202.1"/>
    </source>
</evidence>
<feature type="non-terminal residue" evidence="3">
    <location>
        <position position="1"/>
    </location>
</feature>